<dbReference type="PANTHER" id="PTHR11579">
    <property type="entry name" value="PROTEIN-L-ISOASPARTATE O-METHYLTRANSFERASE"/>
    <property type="match status" value="1"/>
</dbReference>
<dbReference type="GO" id="GO:0005737">
    <property type="term" value="C:cytoplasm"/>
    <property type="evidence" value="ECO:0007669"/>
    <property type="project" value="UniProtKB-SubCell"/>
</dbReference>
<dbReference type="Pfam" id="PF01135">
    <property type="entry name" value="PCMT"/>
    <property type="match status" value="1"/>
</dbReference>
<comment type="caution">
    <text evidence="8">The sequence shown here is derived from an EMBL/GenBank/DDBJ whole genome shotgun (WGS) entry which is preliminary data.</text>
</comment>
<evidence type="ECO:0000256" key="2">
    <source>
        <dbReference type="ARBA" id="ARBA00005369"/>
    </source>
</evidence>
<keyword evidence="4 7" id="KW-0489">Methyltransferase</keyword>
<comment type="catalytic activity">
    <reaction evidence="7">
        <text>[protein]-L-isoaspartate + S-adenosyl-L-methionine = [protein]-L-isoaspartate alpha-methyl ester + S-adenosyl-L-homocysteine</text>
        <dbReference type="Rhea" id="RHEA:12705"/>
        <dbReference type="Rhea" id="RHEA-COMP:12143"/>
        <dbReference type="Rhea" id="RHEA-COMP:12144"/>
        <dbReference type="ChEBI" id="CHEBI:57856"/>
        <dbReference type="ChEBI" id="CHEBI:59789"/>
        <dbReference type="ChEBI" id="CHEBI:90596"/>
        <dbReference type="ChEBI" id="CHEBI:90598"/>
        <dbReference type="EC" id="2.1.1.77"/>
    </reaction>
</comment>
<dbReference type="NCBIfam" id="TIGR00080">
    <property type="entry name" value="pimt"/>
    <property type="match status" value="1"/>
</dbReference>
<name>A0A2G8RP22_9APHY</name>
<dbReference type="AlphaFoldDB" id="A0A2G8RP22"/>
<dbReference type="InterPro" id="IPR000682">
    <property type="entry name" value="PCMT"/>
</dbReference>
<accession>A0A2G8RP22</accession>
<dbReference type="EC" id="2.1.1.77" evidence="7"/>
<dbReference type="Proteomes" id="UP000230002">
    <property type="component" value="Unassembled WGS sequence"/>
</dbReference>
<evidence type="ECO:0000256" key="5">
    <source>
        <dbReference type="ARBA" id="ARBA00022679"/>
    </source>
</evidence>
<gene>
    <name evidence="8" type="ORF">GSI_14569</name>
</gene>
<dbReference type="Gene3D" id="3.40.50.150">
    <property type="entry name" value="Vaccinia Virus protein VP39"/>
    <property type="match status" value="1"/>
</dbReference>
<evidence type="ECO:0000256" key="7">
    <source>
        <dbReference type="RuleBase" id="RU003802"/>
    </source>
</evidence>
<proteinExistence type="inferred from homology"/>
<evidence type="ECO:0000256" key="6">
    <source>
        <dbReference type="ARBA" id="ARBA00022691"/>
    </source>
</evidence>
<keyword evidence="3" id="KW-0963">Cytoplasm</keyword>
<dbReference type="GO" id="GO:0004719">
    <property type="term" value="F:protein-L-isoaspartate (D-aspartate) O-methyltransferase activity"/>
    <property type="evidence" value="ECO:0007669"/>
    <property type="project" value="UniProtKB-UniRule"/>
</dbReference>
<dbReference type="PROSITE" id="PS01279">
    <property type="entry name" value="PCMT"/>
    <property type="match status" value="1"/>
</dbReference>
<dbReference type="SUPFAM" id="SSF53335">
    <property type="entry name" value="S-adenosyl-L-methionine-dependent methyltransferases"/>
    <property type="match status" value="1"/>
</dbReference>
<keyword evidence="6 7" id="KW-0949">S-adenosyl-L-methionine</keyword>
<dbReference type="OrthoDB" id="73890at2759"/>
<evidence type="ECO:0000313" key="9">
    <source>
        <dbReference type="Proteomes" id="UP000230002"/>
    </source>
</evidence>
<dbReference type="GO" id="GO:0032259">
    <property type="term" value="P:methylation"/>
    <property type="evidence" value="ECO:0007669"/>
    <property type="project" value="UniProtKB-KW"/>
</dbReference>
<dbReference type="EMBL" id="AYKW01000068">
    <property type="protein sequence ID" value="PIL23259.1"/>
    <property type="molecule type" value="Genomic_DNA"/>
</dbReference>
<evidence type="ECO:0000313" key="8">
    <source>
        <dbReference type="EMBL" id="PIL23259.1"/>
    </source>
</evidence>
<evidence type="ECO:0000256" key="1">
    <source>
        <dbReference type="ARBA" id="ARBA00004496"/>
    </source>
</evidence>
<keyword evidence="5 7" id="KW-0808">Transferase</keyword>
<keyword evidence="9" id="KW-1185">Reference proteome</keyword>
<protein>
    <recommendedName>
        <fullName evidence="7">Protein-L-isoaspartate O-methyltransferase</fullName>
        <ecNumber evidence="7">2.1.1.77</ecNumber>
    </recommendedName>
</protein>
<dbReference type="InterPro" id="IPR029063">
    <property type="entry name" value="SAM-dependent_MTases_sf"/>
</dbReference>
<dbReference type="PANTHER" id="PTHR11579:SF0">
    <property type="entry name" value="PROTEIN-L-ISOASPARTATE(D-ASPARTATE) O-METHYLTRANSFERASE"/>
    <property type="match status" value="1"/>
</dbReference>
<dbReference type="STRING" id="1077348.A0A2G8RP22"/>
<evidence type="ECO:0000256" key="3">
    <source>
        <dbReference type="ARBA" id="ARBA00022490"/>
    </source>
</evidence>
<comment type="subcellular location">
    <subcellularLocation>
        <location evidence="1">Cytoplasm</location>
    </subcellularLocation>
</comment>
<comment type="similarity">
    <text evidence="2 7">Belongs to the methyltransferase superfamily. L-isoaspartyl/D-aspartyl protein methyltransferase family.</text>
</comment>
<evidence type="ECO:0000256" key="4">
    <source>
        <dbReference type="ARBA" id="ARBA00022603"/>
    </source>
</evidence>
<sequence length="215" mass="23211">MSRARIINSDRVVAAMGKVDRAHYVLQKSGAYQDSPQQIGHAATISAPHMHAHATENLLPLLRPGARVLDVGSGSGYLCAVLHQVLQDPADPRSTESKVVGIDHIPELVEWSIGNLREDGLGEAVEQGRIKMVAGDGRKGVPEEGPFDAIHVGAAAPALPAALVEQLARPGRMFIPVGTYSQQIMQVDKDEHGRVTQIPLLDVMYVPLTDRDKQK</sequence>
<organism evidence="8 9">
    <name type="scientific">Ganoderma sinense ZZ0214-1</name>
    <dbReference type="NCBI Taxonomy" id="1077348"/>
    <lineage>
        <taxon>Eukaryota</taxon>
        <taxon>Fungi</taxon>
        <taxon>Dikarya</taxon>
        <taxon>Basidiomycota</taxon>
        <taxon>Agaricomycotina</taxon>
        <taxon>Agaricomycetes</taxon>
        <taxon>Polyporales</taxon>
        <taxon>Polyporaceae</taxon>
        <taxon>Ganoderma</taxon>
    </lineage>
</organism>
<reference evidence="8 9" key="1">
    <citation type="journal article" date="2015" name="Sci. Rep.">
        <title>Chromosome-level genome map provides insights into diverse defense mechanisms in the medicinal fungus Ganoderma sinense.</title>
        <authorList>
            <person name="Zhu Y."/>
            <person name="Xu J."/>
            <person name="Sun C."/>
            <person name="Zhou S."/>
            <person name="Xu H."/>
            <person name="Nelson D.R."/>
            <person name="Qian J."/>
            <person name="Song J."/>
            <person name="Luo H."/>
            <person name="Xiang L."/>
            <person name="Li Y."/>
            <person name="Xu Z."/>
            <person name="Ji A."/>
            <person name="Wang L."/>
            <person name="Lu S."/>
            <person name="Hayward A."/>
            <person name="Sun W."/>
            <person name="Li X."/>
            <person name="Schwartz D.C."/>
            <person name="Wang Y."/>
            <person name="Chen S."/>
        </authorList>
    </citation>
    <scope>NUCLEOTIDE SEQUENCE [LARGE SCALE GENOMIC DNA]</scope>
    <source>
        <strain evidence="8 9">ZZ0214-1</strain>
    </source>
</reference>